<dbReference type="PANTHER" id="PTHR46144">
    <property type="entry name" value="ZINC FINGER PROTEIN 385B-LIKE"/>
    <property type="match status" value="1"/>
</dbReference>
<keyword evidence="9" id="KW-1185">Reference proteome</keyword>
<evidence type="ECO:0000256" key="2">
    <source>
        <dbReference type="ARBA" id="ARBA00022723"/>
    </source>
</evidence>
<dbReference type="SUPFAM" id="SSF57667">
    <property type="entry name" value="beta-beta-alpha zinc fingers"/>
    <property type="match status" value="2"/>
</dbReference>
<evidence type="ECO:0000256" key="1">
    <source>
        <dbReference type="ARBA" id="ARBA00004123"/>
    </source>
</evidence>
<comment type="caution">
    <text evidence="8">The sequence shown here is derived from an EMBL/GenBank/DDBJ whole genome shotgun (WGS) entry which is preliminary data.</text>
</comment>
<evidence type="ECO:0000256" key="3">
    <source>
        <dbReference type="ARBA" id="ARBA00022737"/>
    </source>
</evidence>
<reference evidence="8 9" key="1">
    <citation type="journal article" date="2020" name="IScience">
        <title>Genome Sequencing of the Endangered Kingdonia uniflora (Circaeasteraceae, Ranunculales) Reveals Potential Mechanisms of Evolutionary Specialization.</title>
        <authorList>
            <person name="Sun Y."/>
            <person name="Deng T."/>
            <person name="Zhang A."/>
            <person name="Moore M.J."/>
            <person name="Landis J.B."/>
            <person name="Lin N."/>
            <person name="Zhang H."/>
            <person name="Zhang X."/>
            <person name="Huang J."/>
            <person name="Zhang X."/>
            <person name="Sun H."/>
            <person name="Wang H."/>
        </authorList>
    </citation>
    <scope>NUCLEOTIDE SEQUENCE [LARGE SCALE GENOMIC DNA]</scope>
    <source>
        <strain evidence="8">TB1705</strain>
        <tissue evidence="8">Leaf</tissue>
    </source>
</reference>
<evidence type="ECO:0000313" key="9">
    <source>
        <dbReference type="Proteomes" id="UP000541444"/>
    </source>
</evidence>
<dbReference type="InterPro" id="IPR036236">
    <property type="entry name" value="Znf_C2H2_sf"/>
</dbReference>
<dbReference type="AlphaFoldDB" id="A0A7J7LXA5"/>
<dbReference type="Proteomes" id="UP000541444">
    <property type="component" value="Unassembled WGS sequence"/>
</dbReference>
<dbReference type="EMBL" id="JACGCM010001933">
    <property type="protein sequence ID" value="KAF6147235.1"/>
    <property type="molecule type" value="Genomic_DNA"/>
</dbReference>
<dbReference type="InterPro" id="IPR003604">
    <property type="entry name" value="Matrin/U1-like-C_Znf_C2H2"/>
</dbReference>
<dbReference type="PROSITE" id="PS00028">
    <property type="entry name" value="ZINC_FINGER_C2H2_1"/>
    <property type="match status" value="1"/>
</dbReference>
<evidence type="ECO:0000256" key="5">
    <source>
        <dbReference type="ARBA" id="ARBA00022833"/>
    </source>
</evidence>
<dbReference type="Gene3D" id="3.30.160.60">
    <property type="entry name" value="Classic Zinc Finger"/>
    <property type="match status" value="2"/>
</dbReference>
<dbReference type="GO" id="GO:0005634">
    <property type="term" value="C:nucleus"/>
    <property type="evidence" value="ECO:0007669"/>
    <property type="project" value="UniProtKB-SubCell"/>
</dbReference>
<proteinExistence type="predicted"/>
<evidence type="ECO:0000256" key="6">
    <source>
        <dbReference type="ARBA" id="ARBA00023242"/>
    </source>
</evidence>
<dbReference type="GO" id="GO:0008270">
    <property type="term" value="F:zinc ion binding"/>
    <property type="evidence" value="ECO:0007669"/>
    <property type="project" value="UniProtKB-KW"/>
</dbReference>
<evidence type="ECO:0000256" key="4">
    <source>
        <dbReference type="ARBA" id="ARBA00022771"/>
    </source>
</evidence>
<evidence type="ECO:0000259" key="7">
    <source>
        <dbReference type="PROSITE" id="PS00028"/>
    </source>
</evidence>
<dbReference type="SMART" id="SM00355">
    <property type="entry name" value="ZnF_C2H2"/>
    <property type="match status" value="2"/>
</dbReference>
<dbReference type="InterPro" id="IPR013087">
    <property type="entry name" value="Znf_C2H2_type"/>
</dbReference>
<keyword evidence="3" id="KW-0677">Repeat</keyword>
<dbReference type="PANTHER" id="PTHR46144:SF6">
    <property type="entry name" value="C2H2-TYPE DOMAIN-CONTAINING PROTEIN"/>
    <property type="match status" value="1"/>
</dbReference>
<keyword evidence="4" id="KW-0863">Zinc-finger</keyword>
<keyword evidence="6" id="KW-0539">Nucleus</keyword>
<name>A0A7J7LXA5_9MAGN</name>
<comment type="subcellular location">
    <subcellularLocation>
        <location evidence="1">Nucleus</location>
    </subcellularLocation>
</comment>
<dbReference type="GO" id="GO:0003676">
    <property type="term" value="F:nucleic acid binding"/>
    <property type="evidence" value="ECO:0007669"/>
    <property type="project" value="InterPro"/>
</dbReference>
<keyword evidence="5" id="KW-0862">Zinc</keyword>
<dbReference type="Pfam" id="PF12874">
    <property type="entry name" value="zf-met"/>
    <property type="match status" value="2"/>
</dbReference>
<keyword evidence="2" id="KW-0479">Metal-binding</keyword>
<feature type="domain" description="C2H2-type" evidence="7">
    <location>
        <begin position="116"/>
        <end position="138"/>
    </location>
</feature>
<dbReference type="OrthoDB" id="434647at2759"/>
<organism evidence="8 9">
    <name type="scientific">Kingdonia uniflora</name>
    <dbReference type="NCBI Taxonomy" id="39325"/>
    <lineage>
        <taxon>Eukaryota</taxon>
        <taxon>Viridiplantae</taxon>
        <taxon>Streptophyta</taxon>
        <taxon>Embryophyta</taxon>
        <taxon>Tracheophyta</taxon>
        <taxon>Spermatophyta</taxon>
        <taxon>Magnoliopsida</taxon>
        <taxon>Ranunculales</taxon>
        <taxon>Circaeasteraceae</taxon>
        <taxon>Kingdonia</taxon>
    </lineage>
</organism>
<gene>
    <name evidence="8" type="ORF">GIB67_039365</name>
</gene>
<protein>
    <recommendedName>
        <fullName evidence="7">C2H2-type domain-containing protein</fullName>
    </recommendedName>
</protein>
<sequence length="219" mass="24938">MESLSFMESDGGGVSVSDHKEQYNGDFHLSMRENVMTVELAIKRELAYRMRIEKLKAKSKSIGDIREAPIRPPQCPPPSPSLAGMKRKTLSSILPLQQPRGSYSCGALQNHLNLFCKVCQVSFPNQVNLKQHQEGTQHKAKVKESAESRKRKIEKNTHTYWCKLCSIPCCGEASYRQHLIGKKHTIRVQMIESAKKSRQGSETEALKVKWDELEWEKVV</sequence>
<dbReference type="InterPro" id="IPR051868">
    <property type="entry name" value="ZN346_ZMAT4"/>
</dbReference>
<evidence type="ECO:0000313" key="8">
    <source>
        <dbReference type="EMBL" id="KAF6147235.1"/>
    </source>
</evidence>
<accession>A0A7J7LXA5</accession>
<dbReference type="SMART" id="SM00451">
    <property type="entry name" value="ZnF_U1"/>
    <property type="match status" value="2"/>
</dbReference>